<reference evidence="1 2" key="1">
    <citation type="journal article" date="2022" name="Allergy">
        <title>Genome assembly and annotation of Periplaneta americana reveal a comprehensive cockroach allergen profile.</title>
        <authorList>
            <person name="Wang L."/>
            <person name="Xiong Q."/>
            <person name="Saelim N."/>
            <person name="Wang L."/>
            <person name="Nong W."/>
            <person name="Wan A.T."/>
            <person name="Shi M."/>
            <person name="Liu X."/>
            <person name="Cao Q."/>
            <person name="Hui J.H.L."/>
            <person name="Sookrung N."/>
            <person name="Leung T.F."/>
            <person name="Tungtrongchitr A."/>
            <person name="Tsui S.K.W."/>
        </authorList>
    </citation>
    <scope>NUCLEOTIDE SEQUENCE [LARGE SCALE GENOMIC DNA]</scope>
    <source>
        <strain evidence="1">PWHHKU_190912</strain>
    </source>
</reference>
<protein>
    <submittedName>
        <fullName evidence="1">Uncharacterized protein</fullName>
    </submittedName>
</protein>
<evidence type="ECO:0000313" key="2">
    <source>
        <dbReference type="Proteomes" id="UP001148838"/>
    </source>
</evidence>
<dbReference type="InterPro" id="IPR036397">
    <property type="entry name" value="RNaseH_sf"/>
</dbReference>
<comment type="caution">
    <text evidence="1">The sequence shown here is derived from an EMBL/GenBank/DDBJ whole genome shotgun (WGS) entry which is preliminary data.</text>
</comment>
<sequence>MRGVQIFISTSFTAHQAKNQYMIALLTNLTADMQKEKSTRDGRTTDENVEAIREAFTRSPRESVRQAVETLHNHFPGRWIGRGGPIAWPPRSPDLTPLDFFLWGFVKDRVYNTRVDNLQVLRQRFIDTVRSVTPQILHNAWREIEYRLDVCRAITWGHVEIY</sequence>
<dbReference type="PANTHER" id="PTHR47326:SF1">
    <property type="entry name" value="HTH PSQ-TYPE DOMAIN-CONTAINING PROTEIN"/>
    <property type="match status" value="1"/>
</dbReference>
<name>A0ABQ8S2J9_PERAM</name>
<organism evidence="1 2">
    <name type="scientific">Periplaneta americana</name>
    <name type="common">American cockroach</name>
    <name type="synonym">Blatta americana</name>
    <dbReference type="NCBI Taxonomy" id="6978"/>
    <lineage>
        <taxon>Eukaryota</taxon>
        <taxon>Metazoa</taxon>
        <taxon>Ecdysozoa</taxon>
        <taxon>Arthropoda</taxon>
        <taxon>Hexapoda</taxon>
        <taxon>Insecta</taxon>
        <taxon>Pterygota</taxon>
        <taxon>Neoptera</taxon>
        <taxon>Polyneoptera</taxon>
        <taxon>Dictyoptera</taxon>
        <taxon>Blattodea</taxon>
        <taxon>Blattoidea</taxon>
        <taxon>Blattidae</taxon>
        <taxon>Blattinae</taxon>
        <taxon>Periplaneta</taxon>
    </lineage>
</organism>
<dbReference type="EMBL" id="JAJSOF020000037">
    <property type="protein sequence ID" value="KAJ4428119.1"/>
    <property type="molecule type" value="Genomic_DNA"/>
</dbReference>
<accession>A0ABQ8S2J9</accession>
<dbReference type="Gene3D" id="3.30.420.10">
    <property type="entry name" value="Ribonuclease H-like superfamily/Ribonuclease H"/>
    <property type="match status" value="1"/>
</dbReference>
<keyword evidence="2" id="KW-1185">Reference proteome</keyword>
<gene>
    <name evidence="1" type="ORF">ANN_24133</name>
</gene>
<proteinExistence type="predicted"/>
<evidence type="ECO:0000313" key="1">
    <source>
        <dbReference type="EMBL" id="KAJ4428119.1"/>
    </source>
</evidence>
<dbReference type="Proteomes" id="UP001148838">
    <property type="component" value="Unassembled WGS sequence"/>
</dbReference>
<dbReference type="PANTHER" id="PTHR47326">
    <property type="entry name" value="TRANSPOSABLE ELEMENT TC3 TRANSPOSASE-LIKE PROTEIN"/>
    <property type="match status" value="1"/>
</dbReference>